<reference evidence="1 2" key="1">
    <citation type="submission" date="2019-11" db="EMBL/GenBank/DDBJ databases">
        <title>Draft genome sequence of Paludibacterium sp. dN18-1.</title>
        <authorList>
            <person name="Im W.-T."/>
        </authorList>
    </citation>
    <scope>NUCLEOTIDE SEQUENCE [LARGE SCALE GENOMIC DNA]</scope>
    <source>
        <strain evidence="2">dN 18-1</strain>
    </source>
</reference>
<dbReference type="RefSeq" id="WP_230371210.1">
    <property type="nucleotide sequence ID" value="NZ_WLYX01000001.1"/>
</dbReference>
<evidence type="ECO:0000313" key="1">
    <source>
        <dbReference type="EMBL" id="MTD34023.1"/>
    </source>
</evidence>
<dbReference type="AlphaFoldDB" id="A0A844GC22"/>
<dbReference type="Proteomes" id="UP000446658">
    <property type="component" value="Unassembled WGS sequence"/>
</dbReference>
<keyword evidence="2" id="KW-1185">Reference proteome</keyword>
<accession>A0A844GC22</accession>
<organism evidence="1 2">
    <name type="scientific">Paludibacterium denitrificans</name>
    <dbReference type="NCBI Taxonomy" id="2675226"/>
    <lineage>
        <taxon>Bacteria</taxon>
        <taxon>Pseudomonadati</taxon>
        <taxon>Pseudomonadota</taxon>
        <taxon>Betaproteobacteria</taxon>
        <taxon>Neisseriales</taxon>
        <taxon>Chromobacteriaceae</taxon>
        <taxon>Paludibacterium</taxon>
    </lineage>
</organism>
<sequence length="71" mass="7678">MSITLSPATARRAPFASPGTLYPNSDFLEPDGTPKTFVVEFRYGKAEVADNLGRYLIDQGLAQESVILMAA</sequence>
<dbReference type="EMBL" id="WLYX01000001">
    <property type="protein sequence ID" value="MTD34023.1"/>
    <property type="molecule type" value="Genomic_DNA"/>
</dbReference>
<name>A0A844GC22_9NEIS</name>
<proteinExistence type="predicted"/>
<evidence type="ECO:0000313" key="2">
    <source>
        <dbReference type="Proteomes" id="UP000446658"/>
    </source>
</evidence>
<protein>
    <submittedName>
        <fullName evidence="1">Uncharacterized protein</fullName>
    </submittedName>
</protein>
<gene>
    <name evidence="1" type="ORF">GKE73_16445</name>
</gene>
<comment type="caution">
    <text evidence="1">The sequence shown here is derived from an EMBL/GenBank/DDBJ whole genome shotgun (WGS) entry which is preliminary data.</text>
</comment>